<evidence type="ECO:0000313" key="7">
    <source>
        <dbReference type="EMBL" id="CAF4168937.1"/>
    </source>
</evidence>
<dbReference type="Pfam" id="PF13895">
    <property type="entry name" value="Ig_2"/>
    <property type="match status" value="1"/>
</dbReference>
<dbReference type="AlphaFoldDB" id="A0A8S2RJZ9"/>
<keyword evidence="2" id="KW-0472">Membrane</keyword>
<dbReference type="GO" id="GO:0050839">
    <property type="term" value="F:cell adhesion molecule binding"/>
    <property type="evidence" value="ECO:0007669"/>
    <property type="project" value="TreeGrafter"/>
</dbReference>
<dbReference type="PANTHER" id="PTHR11640:SF164">
    <property type="entry name" value="MAM DOMAIN-CONTAINING GLYCOSYLPHOSPHATIDYLINOSITOL ANCHOR PROTEIN 1"/>
    <property type="match status" value="1"/>
</dbReference>
<dbReference type="InterPro" id="IPR051275">
    <property type="entry name" value="Cell_adhesion_signaling"/>
</dbReference>
<accession>A0A8S2RJZ9</accession>
<feature type="domain" description="Ig-like" evidence="6">
    <location>
        <begin position="44"/>
        <end position="97"/>
    </location>
</feature>
<feature type="non-terminal residue" evidence="7">
    <location>
        <position position="1"/>
    </location>
</feature>
<reference evidence="7" key="1">
    <citation type="submission" date="2021-02" db="EMBL/GenBank/DDBJ databases">
        <authorList>
            <person name="Nowell W R."/>
        </authorList>
    </citation>
    <scope>NUCLEOTIDE SEQUENCE</scope>
</reference>
<dbReference type="InterPro" id="IPR007110">
    <property type="entry name" value="Ig-like_dom"/>
</dbReference>
<dbReference type="InterPro" id="IPR013783">
    <property type="entry name" value="Ig-like_fold"/>
</dbReference>
<dbReference type="GO" id="GO:0005911">
    <property type="term" value="C:cell-cell junction"/>
    <property type="evidence" value="ECO:0007669"/>
    <property type="project" value="TreeGrafter"/>
</dbReference>
<keyword evidence="3" id="KW-1015">Disulfide bond</keyword>
<evidence type="ECO:0000256" key="2">
    <source>
        <dbReference type="ARBA" id="ARBA00023136"/>
    </source>
</evidence>
<organism evidence="7 8">
    <name type="scientific">Rotaria magnacalcarata</name>
    <dbReference type="NCBI Taxonomy" id="392030"/>
    <lineage>
        <taxon>Eukaryota</taxon>
        <taxon>Metazoa</taxon>
        <taxon>Spiralia</taxon>
        <taxon>Gnathifera</taxon>
        <taxon>Rotifera</taxon>
        <taxon>Eurotatoria</taxon>
        <taxon>Bdelloidea</taxon>
        <taxon>Philodinida</taxon>
        <taxon>Philodinidae</taxon>
        <taxon>Rotaria</taxon>
    </lineage>
</organism>
<sequence length="97" mass="10670">MPDGRYPLHLTVTRQMHNQHLSCSALNSAGIAEDVIVLNISYSPIFKSFPSPYTLARMSDPLILSCNVDSNPPANILWTKNGEFVGGGSQYQIPEVH</sequence>
<name>A0A8S2RJZ9_9BILA</name>
<evidence type="ECO:0000256" key="4">
    <source>
        <dbReference type="ARBA" id="ARBA00023180"/>
    </source>
</evidence>
<proteinExistence type="predicted"/>
<keyword evidence="4" id="KW-0325">Glycoprotein</keyword>
<dbReference type="PROSITE" id="PS50835">
    <property type="entry name" value="IG_LIKE"/>
    <property type="match status" value="1"/>
</dbReference>
<dbReference type="GO" id="GO:0098609">
    <property type="term" value="P:cell-cell adhesion"/>
    <property type="evidence" value="ECO:0007669"/>
    <property type="project" value="TreeGrafter"/>
</dbReference>
<evidence type="ECO:0000256" key="1">
    <source>
        <dbReference type="ARBA" id="ARBA00004479"/>
    </source>
</evidence>
<gene>
    <name evidence="7" type="ORF">SMN809_LOCUS20514</name>
</gene>
<comment type="subcellular location">
    <subcellularLocation>
        <location evidence="1">Membrane</location>
        <topology evidence="1">Single-pass type I membrane protein</topology>
    </subcellularLocation>
</comment>
<comment type="caution">
    <text evidence="7">The sequence shown here is derived from an EMBL/GenBank/DDBJ whole genome shotgun (WGS) entry which is preliminary data.</text>
</comment>
<evidence type="ECO:0000313" key="8">
    <source>
        <dbReference type="Proteomes" id="UP000676336"/>
    </source>
</evidence>
<evidence type="ECO:0000256" key="5">
    <source>
        <dbReference type="ARBA" id="ARBA00023319"/>
    </source>
</evidence>
<keyword evidence="5" id="KW-0393">Immunoglobulin domain</keyword>
<dbReference type="SUPFAM" id="SSF48726">
    <property type="entry name" value="Immunoglobulin"/>
    <property type="match status" value="1"/>
</dbReference>
<evidence type="ECO:0000259" key="6">
    <source>
        <dbReference type="PROSITE" id="PS50835"/>
    </source>
</evidence>
<dbReference type="Gene3D" id="2.60.40.10">
    <property type="entry name" value="Immunoglobulins"/>
    <property type="match status" value="1"/>
</dbReference>
<feature type="non-terminal residue" evidence="7">
    <location>
        <position position="97"/>
    </location>
</feature>
<dbReference type="GO" id="GO:0005886">
    <property type="term" value="C:plasma membrane"/>
    <property type="evidence" value="ECO:0007669"/>
    <property type="project" value="TreeGrafter"/>
</dbReference>
<dbReference type="InterPro" id="IPR036179">
    <property type="entry name" value="Ig-like_dom_sf"/>
</dbReference>
<dbReference type="EMBL" id="CAJOBI010013061">
    <property type="protein sequence ID" value="CAF4168937.1"/>
    <property type="molecule type" value="Genomic_DNA"/>
</dbReference>
<dbReference type="Proteomes" id="UP000676336">
    <property type="component" value="Unassembled WGS sequence"/>
</dbReference>
<evidence type="ECO:0000256" key="3">
    <source>
        <dbReference type="ARBA" id="ARBA00023157"/>
    </source>
</evidence>
<protein>
    <recommendedName>
        <fullName evidence="6">Ig-like domain-containing protein</fullName>
    </recommendedName>
</protein>
<dbReference type="PANTHER" id="PTHR11640">
    <property type="entry name" value="NEPHRIN"/>
    <property type="match status" value="1"/>
</dbReference>